<dbReference type="GO" id="GO:0005829">
    <property type="term" value="C:cytosol"/>
    <property type="evidence" value="ECO:0007669"/>
    <property type="project" value="GOC"/>
</dbReference>
<feature type="domain" description="GOST seven transmembrane" evidence="9">
    <location>
        <begin position="180"/>
        <end position="422"/>
    </location>
</feature>
<name>A0A507FBC9_9FUNG</name>
<dbReference type="GO" id="GO:0042147">
    <property type="term" value="P:retrograde transport, endosome to Golgi"/>
    <property type="evidence" value="ECO:0007669"/>
    <property type="project" value="TreeGrafter"/>
</dbReference>
<evidence type="ECO:0000259" key="9">
    <source>
        <dbReference type="Pfam" id="PF06814"/>
    </source>
</evidence>
<evidence type="ECO:0000256" key="1">
    <source>
        <dbReference type="ARBA" id="ARBA00004141"/>
    </source>
</evidence>
<accession>A0A507FBC9</accession>
<feature type="transmembrane region" description="Helical" evidence="7">
    <location>
        <begin position="240"/>
        <end position="270"/>
    </location>
</feature>
<keyword evidence="2 7" id="KW-0812">Transmembrane</keyword>
<evidence type="ECO:0000256" key="8">
    <source>
        <dbReference type="SAM" id="SignalP"/>
    </source>
</evidence>
<dbReference type="GO" id="GO:0016020">
    <property type="term" value="C:membrane"/>
    <property type="evidence" value="ECO:0007669"/>
    <property type="project" value="UniProtKB-SubCell"/>
</dbReference>
<comment type="caution">
    <text evidence="10">The sequence shown here is derived from an EMBL/GenBank/DDBJ whole genome shotgun (WGS) entry which is preliminary data.</text>
</comment>
<dbReference type="InterPro" id="IPR009637">
    <property type="entry name" value="GPR107/GPR108-like"/>
</dbReference>
<feature type="compositionally biased region" description="Basic and acidic residues" evidence="6">
    <location>
        <begin position="544"/>
        <end position="554"/>
    </location>
</feature>
<protein>
    <recommendedName>
        <fullName evidence="9">GOST seven transmembrane domain-containing protein</fullName>
    </recommendedName>
</protein>
<evidence type="ECO:0000256" key="3">
    <source>
        <dbReference type="ARBA" id="ARBA00022729"/>
    </source>
</evidence>
<sequence length="554" mass="61666">MQSATPARLVRLLVSLLILATGTSAFSVSLNSRDPTVCTGVLAGSWLKMMLANDAAKAETPMMLSVLVYEMSDENRFVNGRVGTLKLVNWMRQCGPGKYCEGQFIVQDTAPFAYPYLNKPFTFKDTHEASIWRNSFDFPSTGLYCVAVESNDPDQTKRLEFDLKLSFEASYGKLPGADFPKLGLFLGLSITYLVIGTLWFVRSWMFWREILQLQHYLSGVTFFLMGYYEDFNLNGQPHMFMLVMVIVLNAARNSISFFMLLIVSLGYGVVKPTLGTNMKKCVILGVVHFLAGVLYGAGALVINDVSPGVALAFSLPLSFAMTVFYYSILNGLTDTMEGLAARRQPIKLLMYQRLWRILVFSAVVLVIFFVVNTIAFKNRMEPEWLPVYWQYRWLLLDGWLNILYLVIYLSIALLWRPTDNNQRYGLEQLAGDDYEDDDPIVSRGPGHTNQTQRKIHLRTMHTAHTDDTLEEMDDDLEGGSGGDEEEDDDDVFRWAEENAGGGGGGGRGEAGGSGIDSSRRSTEGGSGGSGLPRDSSRAGLLDVQTERPGAHKMA</sequence>
<evidence type="ECO:0000313" key="11">
    <source>
        <dbReference type="Proteomes" id="UP000320333"/>
    </source>
</evidence>
<feature type="chain" id="PRO_5021412963" description="GOST seven transmembrane domain-containing protein" evidence="8">
    <location>
        <begin position="26"/>
        <end position="554"/>
    </location>
</feature>
<feature type="compositionally biased region" description="Gly residues" evidence="6">
    <location>
        <begin position="499"/>
        <end position="514"/>
    </location>
</feature>
<evidence type="ECO:0000256" key="2">
    <source>
        <dbReference type="ARBA" id="ARBA00022692"/>
    </source>
</evidence>
<feature type="transmembrane region" description="Helical" evidence="7">
    <location>
        <begin position="282"/>
        <end position="302"/>
    </location>
</feature>
<evidence type="ECO:0000256" key="4">
    <source>
        <dbReference type="ARBA" id="ARBA00022989"/>
    </source>
</evidence>
<feature type="transmembrane region" description="Helical" evidence="7">
    <location>
        <begin position="308"/>
        <end position="333"/>
    </location>
</feature>
<dbReference type="PANTHER" id="PTHR21229:SF1">
    <property type="entry name" value="GH17801P"/>
    <property type="match status" value="1"/>
</dbReference>
<keyword evidence="5 7" id="KW-0472">Membrane</keyword>
<feature type="region of interest" description="Disordered" evidence="6">
    <location>
        <begin position="435"/>
        <end position="554"/>
    </location>
</feature>
<feature type="transmembrane region" description="Helical" evidence="7">
    <location>
        <begin position="213"/>
        <end position="228"/>
    </location>
</feature>
<feature type="signal peptide" evidence="8">
    <location>
        <begin position="1"/>
        <end position="25"/>
    </location>
</feature>
<dbReference type="GO" id="GO:0005794">
    <property type="term" value="C:Golgi apparatus"/>
    <property type="evidence" value="ECO:0007669"/>
    <property type="project" value="TreeGrafter"/>
</dbReference>
<feature type="transmembrane region" description="Helical" evidence="7">
    <location>
        <begin position="182"/>
        <end position="201"/>
    </location>
</feature>
<feature type="transmembrane region" description="Helical" evidence="7">
    <location>
        <begin position="396"/>
        <end position="415"/>
    </location>
</feature>
<gene>
    <name evidence="10" type="ORF">CcCBS67573_g05688</name>
</gene>
<feature type="compositionally biased region" description="Acidic residues" evidence="6">
    <location>
        <begin position="468"/>
        <end position="490"/>
    </location>
</feature>
<feature type="transmembrane region" description="Helical" evidence="7">
    <location>
        <begin position="354"/>
        <end position="376"/>
    </location>
</feature>
<proteinExistence type="predicted"/>
<evidence type="ECO:0000256" key="5">
    <source>
        <dbReference type="ARBA" id="ARBA00023136"/>
    </source>
</evidence>
<dbReference type="EMBL" id="QEAP01000212">
    <property type="protein sequence ID" value="TPX73045.1"/>
    <property type="molecule type" value="Genomic_DNA"/>
</dbReference>
<keyword evidence="11" id="KW-1185">Reference proteome</keyword>
<comment type="subcellular location">
    <subcellularLocation>
        <location evidence="1">Membrane</location>
        <topology evidence="1">Multi-pass membrane protein</topology>
    </subcellularLocation>
</comment>
<evidence type="ECO:0000256" key="7">
    <source>
        <dbReference type="SAM" id="Phobius"/>
    </source>
</evidence>
<dbReference type="AlphaFoldDB" id="A0A507FBC9"/>
<keyword evidence="4 7" id="KW-1133">Transmembrane helix</keyword>
<dbReference type="PANTHER" id="PTHR21229">
    <property type="entry name" value="LUNG SEVEN TRANSMEMBRANE RECEPTOR"/>
    <property type="match status" value="1"/>
</dbReference>
<keyword evidence="3 8" id="KW-0732">Signal</keyword>
<reference evidence="10 11" key="1">
    <citation type="journal article" date="2019" name="Sci. Rep.">
        <title>Comparative genomics of chytrid fungi reveal insights into the obligate biotrophic and pathogenic lifestyle of Synchytrium endobioticum.</title>
        <authorList>
            <person name="van de Vossenberg B.T.L.H."/>
            <person name="Warris S."/>
            <person name="Nguyen H.D.T."/>
            <person name="van Gent-Pelzer M.P.E."/>
            <person name="Joly D.L."/>
            <person name="van de Geest H.C."/>
            <person name="Bonants P.J.M."/>
            <person name="Smith D.S."/>
            <person name="Levesque C.A."/>
            <person name="van der Lee T.A.J."/>
        </authorList>
    </citation>
    <scope>NUCLEOTIDE SEQUENCE [LARGE SCALE GENOMIC DNA]</scope>
    <source>
        <strain evidence="10 11">CBS 675.73</strain>
    </source>
</reference>
<dbReference type="STRING" id="246404.A0A507FBC9"/>
<evidence type="ECO:0000256" key="6">
    <source>
        <dbReference type="SAM" id="MobiDB-lite"/>
    </source>
</evidence>
<dbReference type="InterPro" id="IPR053937">
    <property type="entry name" value="GOST_TM"/>
</dbReference>
<dbReference type="OrthoDB" id="19932at2759"/>
<evidence type="ECO:0000313" key="10">
    <source>
        <dbReference type="EMBL" id="TPX73045.1"/>
    </source>
</evidence>
<dbReference type="Proteomes" id="UP000320333">
    <property type="component" value="Unassembled WGS sequence"/>
</dbReference>
<dbReference type="Pfam" id="PF06814">
    <property type="entry name" value="GOST_TM"/>
    <property type="match status" value="1"/>
</dbReference>
<organism evidence="10 11">
    <name type="scientific">Chytriomyces confervae</name>
    <dbReference type="NCBI Taxonomy" id="246404"/>
    <lineage>
        <taxon>Eukaryota</taxon>
        <taxon>Fungi</taxon>
        <taxon>Fungi incertae sedis</taxon>
        <taxon>Chytridiomycota</taxon>
        <taxon>Chytridiomycota incertae sedis</taxon>
        <taxon>Chytridiomycetes</taxon>
        <taxon>Chytridiales</taxon>
        <taxon>Chytriomycetaceae</taxon>
        <taxon>Chytriomyces</taxon>
    </lineage>
</organism>